<keyword evidence="2" id="KW-0503">Monooxygenase</keyword>
<dbReference type="SUPFAM" id="SSF54909">
    <property type="entry name" value="Dimeric alpha+beta barrel"/>
    <property type="match status" value="1"/>
</dbReference>
<dbReference type="Proteomes" id="UP000740605">
    <property type="component" value="Unassembled WGS sequence"/>
</dbReference>
<dbReference type="PANTHER" id="PTHR33336:SF3">
    <property type="entry name" value="ABM DOMAIN-CONTAINING PROTEIN"/>
    <property type="match status" value="1"/>
</dbReference>
<dbReference type="EMBL" id="JAFLHG010000007">
    <property type="protein sequence ID" value="MBT8798155.1"/>
    <property type="molecule type" value="Genomic_DNA"/>
</dbReference>
<name>A0ABS5XUE3_9MICO</name>
<proteinExistence type="predicted"/>
<accession>A0ABS5XUE3</accession>
<comment type="caution">
    <text evidence="2">The sequence shown here is derived from an EMBL/GenBank/DDBJ whole genome shotgun (WGS) entry which is preliminary data.</text>
</comment>
<reference evidence="2 3" key="1">
    <citation type="submission" date="2021-03" db="EMBL/GenBank/DDBJ databases">
        <title>Microbacterium pauli sp. nov., isolated from microfiltered milk.</title>
        <authorList>
            <person name="Bellassi P."/>
            <person name="Fontana A."/>
            <person name="Callegari M.L."/>
            <person name="Lorenzo M."/>
            <person name="Cappa F."/>
        </authorList>
    </citation>
    <scope>NUCLEOTIDE SEQUENCE [LARGE SCALE GENOMIC DNA]</scope>
    <source>
        <strain evidence="2 3">DSM 18909</strain>
    </source>
</reference>
<evidence type="ECO:0000313" key="3">
    <source>
        <dbReference type="Proteomes" id="UP000740605"/>
    </source>
</evidence>
<dbReference type="RefSeq" id="WP_215487399.1">
    <property type="nucleotide sequence ID" value="NZ_BAAAPJ010000002.1"/>
</dbReference>
<protein>
    <submittedName>
        <fullName evidence="2">Antibiotic biosynthesis monooxygenase</fullName>
    </submittedName>
</protein>
<dbReference type="Pfam" id="PF03992">
    <property type="entry name" value="ABM"/>
    <property type="match status" value="1"/>
</dbReference>
<dbReference type="InterPro" id="IPR011008">
    <property type="entry name" value="Dimeric_a/b-barrel"/>
</dbReference>
<dbReference type="PANTHER" id="PTHR33336">
    <property type="entry name" value="QUINOL MONOOXYGENASE YGIN-RELATED"/>
    <property type="match status" value="1"/>
</dbReference>
<organism evidence="2 3">
    <name type="scientific">Microbacterium flavum</name>
    <dbReference type="NCBI Taxonomy" id="415216"/>
    <lineage>
        <taxon>Bacteria</taxon>
        <taxon>Bacillati</taxon>
        <taxon>Actinomycetota</taxon>
        <taxon>Actinomycetes</taxon>
        <taxon>Micrococcales</taxon>
        <taxon>Microbacteriaceae</taxon>
        <taxon>Microbacterium</taxon>
    </lineage>
</organism>
<keyword evidence="3" id="KW-1185">Reference proteome</keyword>
<sequence>MTVTLYAEFTAQPGRADEVESLLTGLVAQVREEPGNVVFDAYRRREDADRFFVFEVYADEAAFAAHLAAPYGAPFNAALGPLIVEDGSQLSFLEQAAEPAA</sequence>
<keyword evidence="2" id="KW-0560">Oxidoreductase</keyword>
<gene>
    <name evidence="2" type="ORF">J0P97_08735</name>
</gene>
<dbReference type="PROSITE" id="PS51725">
    <property type="entry name" value="ABM"/>
    <property type="match status" value="1"/>
</dbReference>
<dbReference type="Gene3D" id="3.30.70.100">
    <property type="match status" value="1"/>
</dbReference>
<evidence type="ECO:0000259" key="1">
    <source>
        <dbReference type="PROSITE" id="PS51725"/>
    </source>
</evidence>
<dbReference type="InterPro" id="IPR050744">
    <property type="entry name" value="AI-2_Isomerase_LsrG"/>
</dbReference>
<feature type="domain" description="ABM" evidence="1">
    <location>
        <begin position="3"/>
        <end position="92"/>
    </location>
</feature>
<dbReference type="InterPro" id="IPR007138">
    <property type="entry name" value="ABM_dom"/>
</dbReference>
<evidence type="ECO:0000313" key="2">
    <source>
        <dbReference type="EMBL" id="MBT8798155.1"/>
    </source>
</evidence>
<dbReference type="GO" id="GO:0004497">
    <property type="term" value="F:monooxygenase activity"/>
    <property type="evidence" value="ECO:0007669"/>
    <property type="project" value="UniProtKB-KW"/>
</dbReference>